<sequence length="415" mass="45033">MAESSAQGSGNSGGKRKFDQGGGGKSAQKHKIYKYRDAGGRGGRGGGDRGRGRGGGRGGGAGFGGDRDGETGKVFPMDRYRTKPLPEMLTSPGICVTTVQNRERSAEQELMEYLEQIADELYPETADVAVKEEPDSGDVDFEEMLKRELDTIKGDGKSKRFSLCAHDIICVIYINVLPPLDPHRLVRHILEQAETTSRCPLRFCKRILPISSTCPATLKQLSDTAATLVKSAFSTPDQKPLKFAIDTNSRNSDKLERMSMIQAVAQEVSQLNAGHSVDLKNPDRTILVEVFRNTLGMTVLEDYERFKKYNPNSVATQAAKNRHQQTISQSTAEPTAQPEERQSGSSSPTTNRKHANRGRKAAALADAGPSVPANEPTKKSSAGEEVSNFTAIEEVEDGEIAQGGAELVKAHEEII</sequence>
<name>A0AAJ8LH72_9TREE</name>
<proteinExistence type="predicted"/>
<dbReference type="PANTHER" id="PTHR13452:SF10">
    <property type="entry name" value="THUMP DOMAIN-CONTAINING PROTEIN 1"/>
    <property type="match status" value="1"/>
</dbReference>
<dbReference type="FunFam" id="3.30.2300.10:FF:000001">
    <property type="entry name" value="THUMP domain-containing protein 1"/>
    <property type="match status" value="1"/>
</dbReference>
<dbReference type="SUPFAM" id="SSF143437">
    <property type="entry name" value="THUMP domain-like"/>
    <property type="match status" value="1"/>
</dbReference>
<keyword evidence="5" id="KW-1185">Reference proteome</keyword>
<evidence type="ECO:0000313" key="5">
    <source>
        <dbReference type="Proteomes" id="UP000322225"/>
    </source>
</evidence>
<dbReference type="GO" id="GO:0003723">
    <property type="term" value="F:RNA binding"/>
    <property type="evidence" value="ECO:0007669"/>
    <property type="project" value="UniProtKB-UniRule"/>
</dbReference>
<dbReference type="EMBL" id="CP144056">
    <property type="protein sequence ID" value="WWD19183.1"/>
    <property type="molecule type" value="Genomic_DNA"/>
</dbReference>
<dbReference type="Proteomes" id="UP000322225">
    <property type="component" value="Chromosome 6"/>
</dbReference>
<dbReference type="GeneID" id="43585968"/>
<accession>A0AAJ8LH72</accession>
<dbReference type="KEGG" id="ksn:43585968"/>
<dbReference type="PROSITE" id="PS51165">
    <property type="entry name" value="THUMP"/>
    <property type="match status" value="1"/>
</dbReference>
<organism evidence="4 5">
    <name type="scientific">Kwoniella shandongensis</name>
    <dbReference type="NCBI Taxonomy" id="1734106"/>
    <lineage>
        <taxon>Eukaryota</taxon>
        <taxon>Fungi</taxon>
        <taxon>Dikarya</taxon>
        <taxon>Basidiomycota</taxon>
        <taxon>Agaricomycotina</taxon>
        <taxon>Tremellomycetes</taxon>
        <taxon>Tremellales</taxon>
        <taxon>Cryptococcaceae</taxon>
        <taxon>Kwoniella</taxon>
    </lineage>
</organism>
<keyword evidence="1" id="KW-0694">RNA-binding</keyword>
<reference evidence="4" key="1">
    <citation type="submission" date="2017-08" db="EMBL/GenBank/DDBJ databases">
        <authorList>
            <person name="Cuomo C."/>
            <person name="Billmyre B."/>
            <person name="Heitman J."/>
        </authorList>
    </citation>
    <scope>NUCLEOTIDE SEQUENCE</scope>
    <source>
        <strain evidence="4">CBS 12478</strain>
    </source>
</reference>
<dbReference type="Gene3D" id="3.30.2300.10">
    <property type="entry name" value="THUMP superfamily"/>
    <property type="match status" value="1"/>
</dbReference>
<dbReference type="GO" id="GO:0006400">
    <property type="term" value="P:tRNA modification"/>
    <property type="evidence" value="ECO:0007669"/>
    <property type="project" value="InterPro"/>
</dbReference>
<evidence type="ECO:0000313" key="4">
    <source>
        <dbReference type="EMBL" id="WWD19183.1"/>
    </source>
</evidence>
<dbReference type="InterPro" id="IPR004114">
    <property type="entry name" value="THUMP_dom"/>
</dbReference>
<reference evidence="4" key="2">
    <citation type="submission" date="2024-01" db="EMBL/GenBank/DDBJ databases">
        <title>Comparative genomics of Cryptococcus and Kwoniella reveals pathogenesis evolution and contrasting modes of karyotype evolution via chromosome fusion or intercentromeric recombination.</title>
        <authorList>
            <person name="Coelho M.A."/>
            <person name="David-Palma M."/>
            <person name="Shea T."/>
            <person name="Bowers K."/>
            <person name="McGinley-Smith S."/>
            <person name="Mohammad A.W."/>
            <person name="Gnirke A."/>
            <person name="Yurkov A.M."/>
            <person name="Nowrousian M."/>
            <person name="Sun S."/>
            <person name="Cuomo C.A."/>
            <person name="Heitman J."/>
        </authorList>
    </citation>
    <scope>NUCLEOTIDE SEQUENCE</scope>
    <source>
        <strain evidence="4">CBS 12478</strain>
    </source>
</reference>
<evidence type="ECO:0000256" key="2">
    <source>
        <dbReference type="SAM" id="MobiDB-lite"/>
    </source>
</evidence>
<feature type="region of interest" description="Disordered" evidence="2">
    <location>
        <begin position="1"/>
        <end position="74"/>
    </location>
</feature>
<dbReference type="CDD" id="cd11717">
    <property type="entry name" value="THUMP_THUMPD1_like"/>
    <property type="match status" value="1"/>
</dbReference>
<protein>
    <recommendedName>
        <fullName evidence="3">THUMP domain-containing protein</fullName>
    </recommendedName>
</protein>
<dbReference type="Pfam" id="PF02926">
    <property type="entry name" value="THUMP"/>
    <property type="match status" value="1"/>
</dbReference>
<gene>
    <name evidence="4" type="ORF">CI109_103641</name>
</gene>
<evidence type="ECO:0000259" key="3">
    <source>
        <dbReference type="PROSITE" id="PS51165"/>
    </source>
</evidence>
<evidence type="ECO:0000256" key="1">
    <source>
        <dbReference type="PROSITE-ProRule" id="PRU00529"/>
    </source>
</evidence>
<dbReference type="AlphaFoldDB" id="A0AAJ8LH72"/>
<dbReference type="InterPro" id="IPR040183">
    <property type="entry name" value="THUMPD1-like"/>
</dbReference>
<feature type="compositionally biased region" description="Polar residues" evidence="2">
    <location>
        <begin position="316"/>
        <end position="334"/>
    </location>
</feature>
<feature type="compositionally biased region" description="Basic and acidic residues" evidence="2">
    <location>
        <begin position="65"/>
        <end position="74"/>
    </location>
</feature>
<feature type="compositionally biased region" description="Gly residues" evidence="2">
    <location>
        <begin position="53"/>
        <end position="64"/>
    </location>
</feature>
<feature type="domain" description="THUMP" evidence="3">
    <location>
        <begin position="190"/>
        <end position="301"/>
    </location>
</feature>
<dbReference type="SMART" id="SM00981">
    <property type="entry name" value="THUMP"/>
    <property type="match status" value="1"/>
</dbReference>
<dbReference type="PANTHER" id="PTHR13452">
    <property type="entry name" value="THUMP DOMAIN CONTAINING PROTEIN 1-RELATED"/>
    <property type="match status" value="1"/>
</dbReference>
<dbReference type="RefSeq" id="XP_065823414.1">
    <property type="nucleotide sequence ID" value="XM_065967342.1"/>
</dbReference>
<feature type="compositionally biased region" description="Basic residues" evidence="2">
    <location>
        <begin position="351"/>
        <end position="360"/>
    </location>
</feature>
<feature type="region of interest" description="Disordered" evidence="2">
    <location>
        <begin position="316"/>
        <end position="398"/>
    </location>
</feature>